<name>A0A0M3HKT3_ASCLU</name>
<protein>
    <submittedName>
        <fullName evidence="2">Uncharacterized protein</fullName>
    </submittedName>
</protein>
<evidence type="ECO:0000313" key="2">
    <source>
        <dbReference type="WBParaSite" id="ALUE_0000212801-mRNA-1"/>
    </source>
</evidence>
<dbReference type="Proteomes" id="UP000036681">
    <property type="component" value="Unplaced"/>
</dbReference>
<dbReference type="WBParaSite" id="ALUE_0000212801-mRNA-1">
    <property type="protein sequence ID" value="ALUE_0000212801-mRNA-1"/>
    <property type="gene ID" value="ALUE_0000212801"/>
</dbReference>
<reference evidence="2" key="1">
    <citation type="submission" date="2017-02" db="UniProtKB">
        <authorList>
            <consortium name="WormBaseParasite"/>
        </authorList>
    </citation>
    <scope>IDENTIFICATION</scope>
</reference>
<proteinExistence type="predicted"/>
<keyword evidence="1" id="KW-1185">Reference proteome</keyword>
<organism evidence="1 2">
    <name type="scientific">Ascaris lumbricoides</name>
    <name type="common">Giant roundworm</name>
    <dbReference type="NCBI Taxonomy" id="6252"/>
    <lineage>
        <taxon>Eukaryota</taxon>
        <taxon>Metazoa</taxon>
        <taxon>Ecdysozoa</taxon>
        <taxon>Nematoda</taxon>
        <taxon>Chromadorea</taxon>
        <taxon>Rhabditida</taxon>
        <taxon>Spirurina</taxon>
        <taxon>Ascaridomorpha</taxon>
        <taxon>Ascaridoidea</taxon>
        <taxon>Ascarididae</taxon>
        <taxon>Ascaris</taxon>
    </lineage>
</organism>
<dbReference type="AlphaFoldDB" id="A0A0M3HKT3"/>
<sequence length="106" mass="11831">MAAARIRTAQHTKSRRATLAPNFACEFCLRLFSALDGYEVLFMKEINYASLRNTGSVTQISQTLNTQNRRLAFAAVVAPLAADEIFTSWKSVVRARLRNYGTTGNK</sequence>
<evidence type="ECO:0000313" key="1">
    <source>
        <dbReference type="Proteomes" id="UP000036681"/>
    </source>
</evidence>
<accession>A0A0M3HKT3</accession>